<dbReference type="Pfam" id="PF03600">
    <property type="entry name" value="CitMHS"/>
    <property type="match status" value="1"/>
</dbReference>
<dbReference type="KEGG" id="nam:NAMH_0449"/>
<evidence type="ECO:0000256" key="2">
    <source>
        <dbReference type="ARBA" id="ARBA00022448"/>
    </source>
</evidence>
<proteinExistence type="predicted"/>
<evidence type="ECO:0000256" key="5">
    <source>
        <dbReference type="ARBA" id="ARBA00023136"/>
    </source>
</evidence>
<keyword evidence="5 6" id="KW-0472">Membrane</keyword>
<keyword evidence="4 6" id="KW-1133">Transmembrane helix</keyword>
<evidence type="ECO:0000313" key="9">
    <source>
        <dbReference type="Proteomes" id="UP000000448"/>
    </source>
</evidence>
<sequence length="364" mass="42178">MKLLKKEWLFFTFLFLFVILFFQEKPSLSEINSYIDWSTIRALSTLLLITTALKLSNIFDLFAVKSIKSFKNERTLAFAFIMLSAFLSMFLTNDITLFIMVPLTLAFSTQIKNDLTKLVIFEAIAVNVGSTLTPFGNPQNIFLFRQMDISVINFIQKMSIVFLPSIILLITFIFFSFPKKPLEINIKEHTNTDKFLFISSLLLFVIFIVSLEYSYVRYALLVIILFYLFSGYKKILLKFDYFLILTFIIMFIDFGMLSNFSIVKNIMTSINMDFYNVFNISIILSQIISNVPAAIFMSNFSNNYTAIAYGVDIAGNGLLIGSLANIIALRFLKNPKVYIEFHKYSIPYFFLSYLLILVIFYKFI</sequence>
<feature type="transmembrane region" description="Helical" evidence="6">
    <location>
        <begin position="344"/>
        <end position="363"/>
    </location>
</feature>
<keyword evidence="9" id="KW-1185">Reference proteome</keyword>
<feature type="transmembrane region" description="Helical" evidence="6">
    <location>
        <begin position="307"/>
        <end position="332"/>
    </location>
</feature>
<dbReference type="PANTHER" id="PTHR43568:SF1">
    <property type="entry name" value="P PROTEIN"/>
    <property type="match status" value="1"/>
</dbReference>
<keyword evidence="2" id="KW-0813">Transport</keyword>
<dbReference type="GO" id="GO:0016020">
    <property type="term" value="C:membrane"/>
    <property type="evidence" value="ECO:0007669"/>
    <property type="project" value="UniProtKB-SubCell"/>
</dbReference>
<feature type="transmembrane region" description="Helical" evidence="6">
    <location>
        <begin position="158"/>
        <end position="175"/>
    </location>
</feature>
<feature type="transmembrane region" description="Helical" evidence="6">
    <location>
        <begin position="274"/>
        <end position="295"/>
    </location>
</feature>
<gene>
    <name evidence="8" type="ordered locus">NAMH_0449</name>
</gene>
<dbReference type="eggNOG" id="COG1055">
    <property type="taxonomic scope" value="Bacteria"/>
</dbReference>
<evidence type="ECO:0000256" key="3">
    <source>
        <dbReference type="ARBA" id="ARBA00022692"/>
    </source>
</evidence>
<name>B9L8A9_NAUPA</name>
<evidence type="ECO:0000256" key="6">
    <source>
        <dbReference type="SAM" id="Phobius"/>
    </source>
</evidence>
<evidence type="ECO:0000313" key="8">
    <source>
        <dbReference type="EMBL" id="ACM93594.1"/>
    </source>
</evidence>
<dbReference type="STRING" id="598659.NAMH_0449"/>
<feature type="transmembrane region" description="Helical" evidence="6">
    <location>
        <begin position="195"/>
        <end position="211"/>
    </location>
</feature>
<feature type="transmembrane region" description="Helical" evidence="6">
    <location>
        <begin position="76"/>
        <end position="99"/>
    </location>
</feature>
<dbReference type="OrthoDB" id="3177666at2"/>
<feature type="transmembrane region" description="Helical" evidence="6">
    <location>
        <begin position="45"/>
        <end position="64"/>
    </location>
</feature>
<keyword evidence="3 6" id="KW-0812">Transmembrane</keyword>
<feature type="transmembrane region" description="Helical" evidence="6">
    <location>
        <begin position="241"/>
        <end position="262"/>
    </location>
</feature>
<dbReference type="RefSeq" id="WP_015902646.1">
    <property type="nucleotide sequence ID" value="NC_012115.1"/>
</dbReference>
<evidence type="ECO:0000256" key="1">
    <source>
        <dbReference type="ARBA" id="ARBA00004141"/>
    </source>
</evidence>
<comment type="subcellular location">
    <subcellularLocation>
        <location evidence="1">Membrane</location>
        <topology evidence="1">Multi-pass membrane protein</topology>
    </subcellularLocation>
</comment>
<reference evidence="8 9" key="1">
    <citation type="journal article" date="2009" name="PLoS Genet.">
        <title>Adaptations to submarine hydrothermal environments exemplified by the genome of Nautilia profundicola.</title>
        <authorList>
            <person name="Campbell B.J."/>
            <person name="Smith J.L."/>
            <person name="Hanson T.E."/>
            <person name="Klotz M.G."/>
            <person name="Stein L.Y."/>
            <person name="Lee C.K."/>
            <person name="Wu D."/>
            <person name="Robinson J.M."/>
            <person name="Khouri H.M."/>
            <person name="Eisen J.A."/>
            <person name="Cary S.C."/>
        </authorList>
    </citation>
    <scope>NUCLEOTIDE SEQUENCE [LARGE SCALE GENOMIC DNA]</scope>
    <source>
        <strain evidence="9">ATCC BAA-1463 / DSM 18972 / AmH</strain>
    </source>
</reference>
<dbReference type="InterPro" id="IPR051475">
    <property type="entry name" value="Diverse_Ion_Transporter"/>
</dbReference>
<feature type="domain" description="Citrate transporter-like" evidence="7">
    <location>
        <begin position="24"/>
        <end position="298"/>
    </location>
</feature>
<dbReference type="Proteomes" id="UP000000448">
    <property type="component" value="Chromosome"/>
</dbReference>
<protein>
    <submittedName>
        <fullName evidence="8">Inner membrane protein YbiR</fullName>
    </submittedName>
</protein>
<dbReference type="EMBL" id="CP001279">
    <property type="protein sequence ID" value="ACM93594.1"/>
    <property type="molecule type" value="Genomic_DNA"/>
</dbReference>
<dbReference type="PANTHER" id="PTHR43568">
    <property type="entry name" value="P PROTEIN"/>
    <property type="match status" value="1"/>
</dbReference>
<evidence type="ECO:0000259" key="7">
    <source>
        <dbReference type="Pfam" id="PF03600"/>
    </source>
</evidence>
<evidence type="ECO:0000256" key="4">
    <source>
        <dbReference type="ARBA" id="ARBA00022989"/>
    </source>
</evidence>
<organism evidence="8 9">
    <name type="scientific">Nautilia profundicola (strain ATCC BAA-1463 / DSM 18972 / AmH)</name>
    <dbReference type="NCBI Taxonomy" id="598659"/>
    <lineage>
        <taxon>Bacteria</taxon>
        <taxon>Pseudomonadati</taxon>
        <taxon>Campylobacterota</taxon>
        <taxon>Epsilonproteobacteria</taxon>
        <taxon>Nautiliales</taxon>
        <taxon>Nautiliaceae</taxon>
        <taxon>Nautilia</taxon>
    </lineage>
</organism>
<dbReference type="AlphaFoldDB" id="B9L8A9"/>
<dbReference type="HOGENOM" id="CLU_063025_1_0_7"/>
<feature type="transmembrane region" description="Helical" evidence="6">
    <location>
        <begin position="119"/>
        <end position="137"/>
    </location>
</feature>
<dbReference type="GO" id="GO:0055085">
    <property type="term" value="P:transmembrane transport"/>
    <property type="evidence" value="ECO:0007669"/>
    <property type="project" value="InterPro"/>
</dbReference>
<dbReference type="InterPro" id="IPR004680">
    <property type="entry name" value="Cit_transptr-like_dom"/>
</dbReference>
<accession>B9L8A9</accession>